<sequence>MCPVWLFLLSFGNLAKVLRGFGVRQCAHCFMYLLLKV</sequence>
<keyword evidence="2" id="KW-1185">Reference proteome</keyword>
<dbReference type="Proteomes" id="UP001193389">
    <property type="component" value="Chromosome"/>
</dbReference>
<proteinExistence type="predicted"/>
<evidence type="ECO:0000313" key="1">
    <source>
        <dbReference type="EMBL" id="BBE17457.1"/>
    </source>
</evidence>
<gene>
    <name evidence="1" type="ORF">AQPE_1607</name>
</gene>
<evidence type="ECO:0000313" key="2">
    <source>
        <dbReference type="Proteomes" id="UP001193389"/>
    </source>
</evidence>
<accession>A0A5K7S7I0</accession>
<dbReference type="KEGG" id="anf:AQPE_1607"/>
<reference evidence="1" key="1">
    <citation type="journal article" date="2020" name="Int. J. Syst. Evol. Microbiol.">
        <title>Aquipluma nitroreducens gen. nov. sp. nov., a novel facultatively anaerobic bacterium isolated from a freshwater lake.</title>
        <authorList>
            <person name="Watanabe M."/>
            <person name="Kojima H."/>
            <person name="Fukui M."/>
        </authorList>
    </citation>
    <scope>NUCLEOTIDE SEQUENCE</scope>
    <source>
        <strain evidence="1">MeG22</strain>
    </source>
</reference>
<name>A0A5K7S7I0_9BACT</name>
<dbReference type="EMBL" id="AP018694">
    <property type="protein sequence ID" value="BBE17457.1"/>
    <property type="molecule type" value="Genomic_DNA"/>
</dbReference>
<organism evidence="1 2">
    <name type="scientific">Aquipluma nitroreducens</name>
    <dbReference type="NCBI Taxonomy" id="2010828"/>
    <lineage>
        <taxon>Bacteria</taxon>
        <taxon>Pseudomonadati</taxon>
        <taxon>Bacteroidota</taxon>
        <taxon>Bacteroidia</taxon>
        <taxon>Marinilabiliales</taxon>
        <taxon>Prolixibacteraceae</taxon>
        <taxon>Aquipluma</taxon>
    </lineage>
</organism>
<dbReference type="AlphaFoldDB" id="A0A5K7S7I0"/>
<protein>
    <submittedName>
        <fullName evidence="1">Uncharacterized protein</fullName>
    </submittedName>
</protein>